<keyword evidence="2" id="KW-1133">Transmembrane helix</keyword>
<feature type="transmembrane region" description="Helical" evidence="2">
    <location>
        <begin position="9"/>
        <end position="30"/>
    </location>
</feature>
<evidence type="ECO:0000313" key="3">
    <source>
        <dbReference type="EMBL" id="MEQ2554042.1"/>
    </source>
</evidence>
<keyword evidence="2" id="KW-0472">Membrane</keyword>
<keyword evidence="4" id="KW-1185">Reference proteome</keyword>
<dbReference type="EMBL" id="JBBMFS010000002">
    <property type="protein sequence ID" value="MEQ2554042.1"/>
    <property type="molecule type" value="Genomic_DNA"/>
</dbReference>
<organism evidence="3 4">
    <name type="scientific">Lachnospira intestinalis</name>
    <dbReference type="NCBI Taxonomy" id="3133158"/>
    <lineage>
        <taxon>Bacteria</taxon>
        <taxon>Bacillati</taxon>
        <taxon>Bacillota</taxon>
        <taxon>Clostridia</taxon>
        <taxon>Lachnospirales</taxon>
        <taxon>Lachnospiraceae</taxon>
        <taxon>Lachnospira</taxon>
    </lineage>
</organism>
<dbReference type="Gene3D" id="2.60.40.1240">
    <property type="match status" value="1"/>
</dbReference>
<dbReference type="Pfam" id="PF16431">
    <property type="entry name" value="DUF5028"/>
    <property type="match status" value="1"/>
</dbReference>
<dbReference type="Proteomes" id="UP001546774">
    <property type="component" value="Unassembled WGS sequence"/>
</dbReference>
<protein>
    <recommendedName>
        <fullName evidence="5">DUF4352 domain-containing protein</fullName>
    </recommendedName>
</protein>
<dbReference type="InterPro" id="IPR032209">
    <property type="entry name" value="DUF5028"/>
</dbReference>
<evidence type="ECO:0000313" key="4">
    <source>
        <dbReference type="Proteomes" id="UP001546774"/>
    </source>
</evidence>
<name>A0ABV1H3T7_9FIRM</name>
<comment type="caution">
    <text evidence="3">The sequence shown here is derived from an EMBL/GenBank/DDBJ whole genome shotgun (WGS) entry which is preliminary data.</text>
</comment>
<evidence type="ECO:0000256" key="1">
    <source>
        <dbReference type="ARBA" id="ARBA00022729"/>
    </source>
</evidence>
<accession>A0ABV1H3T7</accession>
<reference evidence="3" key="1">
    <citation type="submission" date="2024-03" db="EMBL/GenBank/DDBJ databases">
        <title>Human intestinal bacterial collection.</title>
        <authorList>
            <person name="Pauvert C."/>
            <person name="Hitch T.C.A."/>
            <person name="Clavel T."/>
        </authorList>
    </citation>
    <scope>NUCLEOTIDE SEQUENCE [LARGE SCALE GENOMIC DNA]</scope>
    <source>
        <strain evidence="3">CLA-AA-H89B</strain>
    </source>
</reference>
<keyword evidence="1" id="KW-0732">Signal</keyword>
<keyword evidence="2" id="KW-0812">Transmembrane</keyword>
<dbReference type="InterPro" id="IPR029050">
    <property type="entry name" value="Immunoprotect_excell_Ig-like"/>
</dbReference>
<evidence type="ECO:0000256" key="2">
    <source>
        <dbReference type="SAM" id="Phobius"/>
    </source>
</evidence>
<sequence>MKKSRIKTIIIAVSVIAFFAYLVLVIGINLKYPKAQLEEKQIGEAMTADDFEITATDVSFMSQEDFSDIYAFEKEMFKEAECIMVTVNIKNMSEEKQRVTLEGFTLTSQAWTTCTAPDKYMAVNEKWNSEQYQSGSIYIESGEERKLILPFLLVKNGFTQKQWEHVKERNYELVLSLYPVKKQIKLKCV</sequence>
<gene>
    <name evidence="3" type="ORF">WMO37_03305</name>
</gene>
<evidence type="ECO:0008006" key="5">
    <source>
        <dbReference type="Google" id="ProtNLM"/>
    </source>
</evidence>
<proteinExistence type="predicted"/>